<dbReference type="InterPro" id="IPR029058">
    <property type="entry name" value="AB_hydrolase_fold"/>
</dbReference>
<comment type="caution">
    <text evidence="3">The sequence shown here is derived from an EMBL/GenBank/DDBJ whole genome shotgun (WGS) entry which is preliminary data.</text>
</comment>
<dbReference type="PANTHER" id="PTHR45908:SF5">
    <property type="entry name" value="FUNGAL LIPASE-LIKE DOMAIN-CONTAINING PROTEIN"/>
    <property type="match status" value="1"/>
</dbReference>
<reference evidence="3" key="1">
    <citation type="submission" date="2023-10" db="EMBL/GenBank/DDBJ databases">
        <title>Genome assembly of Pristionchus species.</title>
        <authorList>
            <person name="Yoshida K."/>
            <person name="Sommer R.J."/>
        </authorList>
    </citation>
    <scope>NUCLEOTIDE SEQUENCE</scope>
    <source>
        <strain evidence="3">RS5133</strain>
    </source>
</reference>
<dbReference type="SUPFAM" id="SSF53474">
    <property type="entry name" value="alpha/beta-Hydrolases"/>
    <property type="match status" value="1"/>
</dbReference>
<keyword evidence="1" id="KW-0732">Signal</keyword>
<protein>
    <recommendedName>
        <fullName evidence="2">Fungal lipase-type domain-containing protein</fullName>
    </recommendedName>
</protein>
<feature type="non-terminal residue" evidence="3">
    <location>
        <position position="351"/>
    </location>
</feature>
<name>A0AAV5WNW7_9BILA</name>
<dbReference type="CDD" id="cd00519">
    <property type="entry name" value="Lipase_3"/>
    <property type="match status" value="1"/>
</dbReference>
<sequence length="351" mass="39535">LCDSFHSAMLPLLPVSIFLLLPTSTISTEIERKTKYNETLAEKLLHLSAGAYGQKKDECVKNTFPTGEGRFLYSSTLEECDIIDSTCESFIVTSKDIQETVIVFRGTKKKAQLLLEGWHSYAEGTGFNGMGKANPYFINALNSLWKPISGFLNDPFYKNHSIIFTGHSLGGALASLAAAQTIKIGHREASQVKVYTFGQPRTGSFQFAKNYDDLGIETYRIVYGADIVPHQPPCKKDKRIPKNEDGAEACFADVVDEYYHHGTEIWYPQNMRRGSLYMECLGTPKNEDFNCSNMLTFTMENKEHYVWDHRHYFDVSLSNFGKSGCTNRTKKHAPKKSKWSKIVNAISNVLG</sequence>
<dbReference type="EMBL" id="BTSY01000006">
    <property type="protein sequence ID" value="GMT32290.1"/>
    <property type="molecule type" value="Genomic_DNA"/>
</dbReference>
<dbReference type="Pfam" id="PF01764">
    <property type="entry name" value="Lipase_3"/>
    <property type="match status" value="1"/>
</dbReference>
<evidence type="ECO:0000313" key="3">
    <source>
        <dbReference type="EMBL" id="GMT32290.1"/>
    </source>
</evidence>
<dbReference type="Proteomes" id="UP001432322">
    <property type="component" value="Unassembled WGS sequence"/>
</dbReference>
<feature type="non-terminal residue" evidence="3">
    <location>
        <position position="1"/>
    </location>
</feature>
<dbReference type="GO" id="GO:0006629">
    <property type="term" value="P:lipid metabolic process"/>
    <property type="evidence" value="ECO:0007669"/>
    <property type="project" value="InterPro"/>
</dbReference>
<feature type="domain" description="Fungal lipase-type" evidence="2">
    <location>
        <begin position="101"/>
        <end position="235"/>
    </location>
</feature>
<dbReference type="PANTHER" id="PTHR45908">
    <property type="entry name" value="PROTEIN CBG11750-RELATED"/>
    <property type="match status" value="1"/>
</dbReference>
<accession>A0AAV5WNW7</accession>
<keyword evidence="4" id="KW-1185">Reference proteome</keyword>
<feature type="signal peptide" evidence="1">
    <location>
        <begin position="1"/>
        <end position="27"/>
    </location>
</feature>
<feature type="chain" id="PRO_5043360881" description="Fungal lipase-type domain-containing protein" evidence="1">
    <location>
        <begin position="28"/>
        <end position="351"/>
    </location>
</feature>
<evidence type="ECO:0000313" key="4">
    <source>
        <dbReference type="Proteomes" id="UP001432322"/>
    </source>
</evidence>
<organism evidence="3 4">
    <name type="scientific">Pristionchus fissidentatus</name>
    <dbReference type="NCBI Taxonomy" id="1538716"/>
    <lineage>
        <taxon>Eukaryota</taxon>
        <taxon>Metazoa</taxon>
        <taxon>Ecdysozoa</taxon>
        <taxon>Nematoda</taxon>
        <taxon>Chromadorea</taxon>
        <taxon>Rhabditida</taxon>
        <taxon>Rhabditina</taxon>
        <taxon>Diplogasteromorpha</taxon>
        <taxon>Diplogasteroidea</taxon>
        <taxon>Neodiplogasteridae</taxon>
        <taxon>Pristionchus</taxon>
    </lineage>
</organism>
<dbReference type="InterPro" id="IPR002921">
    <property type="entry name" value="Fungal_lipase-type"/>
</dbReference>
<dbReference type="Gene3D" id="3.40.50.1820">
    <property type="entry name" value="alpha/beta hydrolase"/>
    <property type="match status" value="1"/>
</dbReference>
<proteinExistence type="predicted"/>
<evidence type="ECO:0000256" key="1">
    <source>
        <dbReference type="SAM" id="SignalP"/>
    </source>
</evidence>
<evidence type="ECO:0000259" key="2">
    <source>
        <dbReference type="Pfam" id="PF01764"/>
    </source>
</evidence>
<dbReference type="AlphaFoldDB" id="A0AAV5WNW7"/>
<gene>
    <name evidence="3" type="ORF">PFISCL1PPCAC_23587</name>
</gene>